<dbReference type="OrthoDB" id="62798at2759"/>
<protein>
    <recommendedName>
        <fullName evidence="3">Inositol polyphosphate-related phosphatase domain-containing protein</fullName>
    </recommendedName>
</protein>
<feature type="compositionally biased region" description="Basic and acidic residues" evidence="2">
    <location>
        <begin position="497"/>
        <end position="518"/>
    </location>
</feature>
<dbReference type="Proteomes" id="UP000030758">
    <property type="component" value="Unassembled WGS sequence"/>
</dbReference>
<keyword evidence="6" id="KW-1185">Reference proteome</keyword>
<evidence type="ECO:0000256" key="1">
    <source>
        <dbReference type="ARBA" id="ARBA00005910"/>
    </source>
</evidence>
<reference evidence="4 6" key="1">
    <citation type="journal article" date="2014" name="Nat. Genet.">
        <title>Genome and transcriptome of the porcine whipworm Trichuris suis.</title>
        <authorList>
            <person name="Jex A.R."/>
            <person name="Nejsum P."/>
            <person name="Schwarz E.M."/>
            <person name="Hu L."/>
            <person name="Young N.D."/>
            <person name="Hall R.S."/>
            <person name="Korhonen P.K."/>
            <person name="Liao S."/>
            <person name="Thamsborg S."/>
            <person name="Xia J."/>
            <person name="Xu P."/>
            <person name="Wang S."/>
            <person name="Scheerlinck J.P."/>
            <person name="Hofmann A."/>
            <person name="Sternberg P.W."/>
            <person name="Wang J."/>
            <person name="Gasser R.B."/>
        </authorList>
    </citation>
    <scope>NUCLEOTIDE SEQUENCE [LARGE SCALE GENOMIC DNA]</scope>
    <source>
        <strain evidence="5">DCEP-RM93F</strain>
        <strain evidence="4">DCEP-RM93M</strain>
    </source>
</reference>
<dbReference type="Proteomes" id="UP000030764">
    <property type="component" value="Unassembled WGS sequence"/>
</dbReference>
<dbReference type="InterPro" id="IPR046985">
    <property type="entry name" value="IP5"/>
</dbReference>
<organism evidence="4 6">
    <name type="scientific">Trichuris suis</name>
    <name type="common">pig whipworm</name>
    <dbReference type="NCBI Taxonomy" id="68888"/>
    <lineage>
        <taxon>Eukaryota</taxon>
        <taxon>Metazoa</taxon>
        <taxon>Ecdysozoa</taxon>
        <taxon>Nematoda</taxon>
        <taxon>Enoplea</taxon>
        <taxon>Dorylaimia</taxon>
        <taxon>Trichinellida</taxon>
        <taxon>Trichuridae</taxon>
        <taxon>Trichuris</taxon>
    </lineage>
</organism>
<evidence type="ECO:0000313" key="5">
    <source>
        <dbReference type="EMBL" id="KFD69560.1"/>
    </source>
</evidence>
<proteinExistence type="inferred from homology"/>
<evidence type="ECO:0000313" key="4">
    <source>
        <dbReference type="EMBL" id="KFD57042.1"/>
    </source>
</evidence>
<dbReference type="InterPro" id="IPR036691">
    <property type="entry name" value="Endo/exonu/phosph_ase_sf"/>
</dbReference>
<gene>
    <name evidence="4" type="ORF">M513_01927</name>
    <name evidence="5" type="ORF">M514_01927</name>
</gene>
<dbReference type="PANTHER" id="PTHR11200:SF275">
    <property type="entry name" value="LD06095P"/>
    <property type="match status" value="1"/>
</dbReference>
<dbReference type="GO" id="GO:0004439">
    <property type="term" value="F:phosphatidylinositol-4,5-bisphosphate 5-phosphatase activity"/>
    <property type="evidence" value="ECO:0007669"/>
    <property type="project" value="TreeGrafter"/>
</dbReference>
<dbReference type="PANTHER" id="PTHR11200">
    <property type="entry name" value="INOSITOL 5-PHOSPHATASE"/>
    <property type="match status" value="1"/>
</dbReference>
<dbReference type="InterPro" id="IPR000300">
    <property type="entry name" value="IPPc"/>
</dbReference>
<dbReference type="EMBL" id="KL363190">
    <property type="protein sequence ID" value="KFD57042.1"/>
    <property type="molecule type" value="Genomic_DNA"/>
</dbReference>
<comment type="similarity">
    <text evidence="1">Belongs to the inositol 1,4,5-trisphosphate 5-phosphatase type II family.</text>
</comment>
<dbReference type="SUPFAM" id="SSF56219">
    <property type="entry name" value="DNase I-like"/>
    <property type="match status" value="1"/>
</dbReference>
<evidence type="ECO:0000259" key="3">
    <source>
        <dbReference type="SMART" id="SM00128"/>
    </source>
</evidence>
<name>A0A085MIJ6_9BILA</name>
<evidence type="ECO:0000313" key="6">
    <source>
        <dbReference type="Proteomes" id="UP000030764"/>
    </source>
</evidence>
<dbReference type="InterPro" id="IPR041611">
    <property type="entry name" value="SKICH"/>
</dbReference>
<accession>A0A085MIJ6</accession>
<evidence type="ECO:0000256" key="2">
    <source>
        <dbReference type="SAM" id="MobiDB-lite"/>
    </source>
</evidence>
<dbReference type="Pfam" id="PF22669">
    <property type="entry name" value="Exo_endo_phos2"/>
    <property type="match status" value="1"/>
</dbReference>
<feature type="region of interest" description="Disordered" evidence="2">
    <location>
        <begin position="488"/>
        <end position="518"/>
    </location>
</feature>
<dbReference type="EMBL" id="KL367494">
    <property type="protein sequence ID" value="KFD69560.1"/>
    <property type="molecule type" value="Genomic_DNA"/>
</dbReference>
<feature type="domain" description="Inositol polyphosphate-related phosphatase" evidence="3">
    <location>
        <begin position="40"/>
        <end position="353"/>
    </location>
</feature>
<dbReference type="GO" id="GO:0046856">
    <property type="term" value="P:phosphatidylinositol dephosphorylation"/>
    <property type="evidence" value="ECO:0007669"/>
    <property type="project" value="InterPro"/>
</dbReference>
<sequence length="518" mass="59452">MTEQYSTSKSETCRCNLPTLQAPKVSGTLPSGGFEGILPFYWKTQVITYNVHRVLTPPSNFHPRMFYPDDSVHLDFDMIAVGLQEVGYIPNCYIANSLLRKKSWPDVFERFYASRGFGRLTFNLSGRIQMVGMILIVFIRRPVLQYVRKVEVKYVKTGLNGYLGHKGAICAKIFVGDGVSVVLVNSHLNPDPNNADYRVWEYNLITEKCHLSDAKQPGDYDYVLWFGDMNFRVHRVGSDEALNLIEGKHFSKLLDYDQLTVLRRAKLAFHEYTEDSINFNPTYKYLPGTSHFDLSRLPSYCDRVLYRKAVDSRQKPGFPLEIFSFQYGPFMNVLCSDHKPVSNTLMITSYLLENSSSPIVFESPSCSKGTCWLAGRSNVCRYIQNVNYVPGLWDWIGVYQMTFANDRDVITYGYMLTSWEEAITERGIVQNILFKQRYIPPAGTYLLGCFSRRNRCLIAISEPFEVIDPDQIAKSCYTLAPDQLPESMQTSMTLSESHQREGSRERSKKDDKEDSKEE</sequence>
<dbReference type="Gene3D" id="3.60.10.10">
    <property type="entry name" value="Endonuclease/exonuclease/phosphatase"/>
    <property type="match status" value="1"/>
</dbReference>
<dbReference type="Pfam" id="PF17751">
    <property type="entry name" value="SKICH"/>
    <property type="match status" value="1"/>
</dbReference>
<dbReference type="AlphaFoldDB" id="A0A085MIJ6"/>
<dbReference type="SMART" id="SM00128">
    <property type="entry name" value="IPPc"/>
    <property type="match status" value="1"/>
</dbReference>
<dbReference type="Gene3D" id="2.60.40.2840">
    <property type="match status" value="1"/>
</dbReference>